<name>A0AAD2SEL0_CITFR</name>
<dbReference type="GO" id="GO:0000150">
    <property type="term" value="F:DNA strand exchange activity"/>
    <property type="evidence" value="ECO:0007669"/>
    <property type="project" value="InterPro"/>
</dbReference>
<evidence type="ECO:0000256" key="2">
    <source>
        <dbReference type="ARBA" id="ARBA00023172"/>
    </source>
</evidence>
<dbReference type="Pfam" id="PF00239">
    <property type="entry name" value="Resolvase"/>
    <property type="match status" value="1"/>
</dbReference>
<dbReference type="EMBL" id="ABBJDF010000001">
    <property type="protein sequence ID" value="EHT9937291.1"/>
    <property type="molecule type" value="Genomic_DNA"/>
</dbReference>
<evidence type="ECO:0000259" key="3">
    <source>
        <dbReference type="PROSITE" id="PS51736"/>
    </source>
</evidence>
<evidence type="ECO:0000256" key="1">
    <source>
        <dbReference type="ARBA" id="ARBA00023125"/>
    </source>
</evidence>
<reference evidence="5" key="2">
    <citation type="submission" date="2021-07" db="EMBL/GenBank/DDBJ databases">
        <authorList>
            <consortium name="Clinical and Environmental Microbiology Branch: Whole genome sequencing antimicrobial resistance pathogens in the healthcare setting"/>
        </authorList>
    </citation>
    <scope>NUCLEOTIDE SEQUENCE</scope>
    <source>
        <strain evidence="5">2021DK-00049</strain>
    </source>
</reference>
<dbReference type="Gene3D" id="3.40.50.1390">
    <property type="entry name" value="Resolvase, N-terminal catalytic domain"/>
    <property type="match status" value="1"/>
</dbReference>
<dbReference type="PANTHER" id="PTHR30461:SF2">
    <property type="entry name" value="SERINE RECOMBINASE PINE-RELATED"/>
    <property type="match status" value="1"/>
</dbReference>
<dbReference type="InterPro" id="IPR006119">
    <property type="entry name" value="Resolv_N"/>
</dbReference>
<dbReference type="RefSeq" id="WP_048214608.1">
    <property type="nucleotide sequence ID" value="NZ_BGLH01000014.1"/>
</dbReference>
<keyword evidence="1" id="KW-0238">DNA-binding</keyword>
<accession>A0AAD2SEL0</accession>
<dbReference type="InterPro" id="IPR050639">
    <property type="entry name" value="SSR_resolvase"/>
</dbReference>
<dbReference type="EMBL" id="CP032184">
    <property type="protein sequence ID" value="AXZ47483.1"/>
    <property type="molecule type" value="Genomic_DNA"/>
</dbReference>
<dbReference type="InterPro" id="IPR038109">
    <property type="entry name" value="DNA_bind_recomb_sf"/>
</dbReference>
<dbReference type="Pfam" id="PF07508">
    <property type="entry name" value="Recombinase"/>
    <property type="match status" value="1"/>
</dbReference>
<keyword evidence="2" id="KW-0233">DNA recombination</keyword>
<evidence type="ECO:0000313" key="4">
    <source>
        <dbReference type="EMBL" id="AXZ47483.1"/>
    </source>
</evidence>
<proteinExistence type="predicted"/>
<evidence type="ECO:0000313" key="5">
    <source>
        <dbReference type="EMBL" id="EHT9937291.1"/>
    </source>
</evidence>
<dbReference type="CDD" id="cd00338">
    <property type="entry name" value="Ser_Recombinase"/>
    <property type="match status" value="1"/>
</dbReference>
<dbReference type="Proteomes" id="UP000263627">
    <property type="component" value="Chromosome"/>
</dbReference>
<gene>
    <name evidence="4" type="ORF">AM363_11220</name>
    <name evidence="5" type="ORF">KY227_000317</name>
</gene>
<dbReference type="SUPFAM" id="SSF53041">
    <property type="entry name" value="Resolvase-like"/>
    <property type="match status" value="1"/>
</dbReference>
<feature type="domain" description="Resolvase/invertase-type recombinase catalytic" evidence="3">
    <location>
        <begin position="6"/>
        <end position="163"/>
    </location>
</feature>
<dbReference type="InterPro" id="IPR036162">
    <property type="entry name" value="Resolvase-like_N_sf"/>
</dbReference>
<dbReference type="PROSITE" id="PS51736">
    <property type="entry name" value="RECOMBINASES_3"/>
    <property type="match status" value="1"/>
</dbReference>
<reference evidence="4 6" key="1">
    <citation type="submission" date="2018-09" db="EMBL/GenBank/DDBJ databases">
        <title>Whole genome sequencing of Citrobacter freundii AR_0116.</title>
        <authorList>
            <person name="Conlan S."/>
            <person name="Thomas P.J."/>
            <person name="Mullikin J."/>
            <person name="Frank K.M."/>
            <person name="Segre J.A."/>
        </authorList>
    </citation>
    <scope>NUCLEOTIDE SEQUENCE [LARGE SCALE GENOMIC DNA]</scope>
    <source>
        <strain evidence="4 6">AR_0116</strain>
    </source>
</reference>
<protein>
    <submittedName>
        <fullName evidence="5">Recombinase family protein</fullName>
    </submittedName>
</protein>
<dbReference type="GO" id="GO:0003677">
    <property type="term" value="F:DNA binding"/>
    <property type="evidence" value="ECO:0007669"/>
    <property type="project" value="UniProtKB-KW"/>
</dbReference>
<dbReference type="InterPro" id="IPR011109">
    <property type="entry name" value="DNA_bind_recombinase_dom"/>
</dbReference>
<dbReference type="AlphaFoldDB" id="A0AAD2SEL0"/>
<evidence type="ECO:0000313" key="6">
    <source>
        <dbReference type="Proteomes" id="UP000263627"/>
    </source>
</evidence>
<organism evidence="5">
    <name type="scientific">Citrobacter freundii</name>
    <dbReference type="NCBI Taxonomy" id="546"/>
    <lineage>
        <taxon>Bacteria</taxon>
        <taxon>Pseudomonadati</taxon>
        <taxon>Pseudomonadota</taxon>
        <taxon>Gammaproteobacteria</taxon>
        <taxon>Enterobacterales</taxon>
        <taxon>Enterobacteriaceae</taxon>
        <taxon>Citrobacter</taxon>
        <taxon>Citrobacter freundii complex</taxon>
    </lineage>
</organism>
<dbReference type="PANTHER" id="PTHR30461">
    <property type="entry name" value="DNA-INVERTASE FROM LAMBDOID PROPHAGE"/>
    <property type="match status" value="1"/>
</dbReference>
<dbReference type="SMART" id="SM00857">
    <property type="entry name" value="Resolvase"/>
    <property type="match status" value="1"/>
</dbReference>
<sequence>MKQNGQAYSYIRFSSKKQEQGDSVRRQTELAEQYAHANSLILSDKNFQDLGISAFKEGNRPSLGDMLEAIEKGQIEQGSTIIIESLDRLSRRGIDVTQQIIKSILQHNIFIASLVDGLLLNQESVNDLVSVIRIALAADLAYKESEKKSQRLRETKRQQRQRALNGEVINKILPFWLERKEDKFYFSDRVDSVIRIIQLRREGFGTNKIAKALNDEGHRPLRSTGWNHTTVGKTINSVALYGAYQTSETTKDRKVILLDIIENYYPAVISKEEFMLLQSDQKQNKPGYKSEHNAFAGILKHECGGSLVRKFHVASGKTYQYHVCANARDGKCNITKNFKNIEIALYRIMRKLKLEKSTNLDGALLIERDTIKLKIQELNNMLLTESKIPTSVIQTINNLEDKLHELEEKIKKQNSMIISERAFDLNLLQEIKDPQELNMMLKRVIEQITVYNIGKKWRIKVLYRNKHVQSFLWDGEKISFITDTKEILDLVNSWV</sequence>
<dbReference type="Gene3D" id="3.90.1750.20">
    <property type="entry name" value="Putative Large Serine Recombinase, Chain B, Domain 2"/>
    <property type="match status" value="1"/>
</dbReference>